<evidence type="ECO:0000313" key="2">
    <source>
        <dbReference type="EMBL" id="MEX0428235.1"/>
    </source>
</evidence>
<dbReference type="Gene3D" id="1.10.10.10">
    <property type="entry name" value="Winged helix-like DNA-binding domain superfamily/Winged helix DNA-binding domain"/>
    <property type="match status" value="1"/>
</dbReference>
<dbReference type="EMBL" id="JBFPJR010000018">
    <property type="protein sequence ID" value="MEX0428235.1"/>
    <property type="molecule type" value="Genomic_DNA"/>
</dbReference>
<dbReference type="SUPFAM" id="SSF46785">
    <property type="entry name" value="Winged helix' DNA-binding domain"/>
    <property type="match status" value="1"/>
</dbReference>
<dbReference type="SMART" id="SM00347">
    <property type="entry name" value="HTH_MARR"/>
    <property type="match status" value="1"/>
</dbReference>
<evidence type="ECO:0000313" key="3">
    <source>
        <dbReference type="Proteomes" id="UP001556631"/>
    </source>
</evidence>
<comment type="caution">
    <text evidence="2">The sequence shown here is derived from an EMBL/GenBank/DDBJ whole genome shotgun (WGS) entry which is preliminary data.</text>
</comment>
<feature type="domain" description="HTH marR-type" evidence="1">
    <location>
        <begin position="1"/>
        <end position="140"/>
    </location>
</feature>
<dbReference type="PANTHER" id="PTHR39515:SF2">
    <property type="entry name" value="HTH-TYPE TRANSCRIPTIONAL REGULATOR RV0880"/>
    <property type="match status" value="1"/>
</dbReference>
<dbReference type="PROSITE" id="PS50995">
    <property type="entry name" value="HTH_MARR_2"/>
    <property type="match status" value="1"/>
</dbReference>
<dbReference type="InterPro" id="IPR052526">
    <property type="entry name" value="HTH-type_Bedaq_tolerance"/>
</dbReference>
<gene>
    <name evidence="2" type="ORF">AB3X52_11445</name>
</gene>
<dbReference type="Pfam" id="PF01047">
    <property type="entry name" value="MarR"/>
    <property type="match status" value="1"/>
</dbReference>
<dbReference type="InterPro" id="IPR036388">
    <property type="entry name" value="WH-like_DNA-bd_sf"/>
</dbReference>
<protein>
    <submittedName>
        <fullName evidence="2">MarR family winged helix-turn-helix transcriptional regulator</fullName>
    </submittedName>
</protein>
<sequence>MQHLLLSATSLAMTSDVVMYAARLVRTMRRSIDLPAGVRVLSILDQVGPLGVTELAQADNCSQPTMSAQVAQLVESGFVTKEPNPTDARGCVITLTEAGRTELDAHRDRISTAVSERLATSKHTPEDLATAVAILREIVETEPGAAPAAGPTATA</sequence>
<proteinExistence type="predicted"/>
<accession>A0ABV3T0B2</accession>
<dbReference type="PANTHER" id="PTHR39515">
    <property type="entry name" value="CONSERVED PROTEIN"/>
    <property type="match status" value="1"/>
</dbReference>
<dbReference type="Proteomes" id="UP001556631">
    <property type="component" value="Unassembled WGS sequence"/>
</dbReference>
<dbReference type="RefSeq" id="WP_367994204.1">
    <property type="nucleotide sequence ID" value="NZ_JBFPJR010000018.1"/>
</dbReference>
<reference evidence="2 3" key="1">
    <citation type="submission" date="2024-07" db="EMBL/GenBank/DDBJ databases">
        <authorList>
            <person name="Lee S."/>
            <person name="Kang M."/>
        </authorList>
    </citation>
    <scope>NUCLEOTIDE SEQUENCE [LARGE SCALE GENOMIC DNA]</scope>
    <source>
        <strain evidence="2 3">DS6</strain>
    </source>
</reference>
<dbReference type="InterPro" id="IPR000835">
    <property type="entry name" value="HTH_MarR-typ"/>
</dbReference>
<organism evidence="2 3">
    <name type="scientific">Nocardioides eburneus</name>
    <dbReference type="NCBI Taxonomy" id="3231482"/>
    <lineage>
        <taxon>Bacteria</taxon>
        <taxon>Bacillati</taxon>
        <taxon>Actinomycetota</taxon>
        <taxon>Actinomycetes</taxon>
        <taxon>Propionibacteriales</taxon>
        <taxon>Nocardioidaceae</taxon>
        <taxon>Nocardioides</taxon>
    </lineage>
</organism>
<evidence type="ECO:0000259" key="1">
    <source>
        <dbReference type="PROSITE" id="PS50995"/>
    </source>
</evidence>
<name>A0ABV3T0B2_9ACTN</name>
<dbReference type="InterPro" id="IPR036390">
    <property type="entry name" value="WH_DNA-bd_sf"/>
</dbReference>
<keyword evidence="3" id="KW-1185">Reference proteome</keyword>